<organism evidence="3 4">
    <name type="scientific">Pseudarthrobacter niigatensis</name>
    <dbReference type="NCBI Taxonomy" id="369935"/>
    <lineage>
        <taxon>Bacteria</taxon>
        <taxon>Bacillati</taxon>
        <taxon>Actinomycetota</taxon>
        <taxon>Actinomycetes</taxon>
        <taxon>Micrococcales</taxon>
        <taxon>Micrococcaceae</taxon>
        <taxon>Pseudarthrobacter</taxon>
    </lineage>
</organism>
<keyword evidence="3" id="KW-0540">Nuclease</keyword>
<keyword evidence="3" id="KW-0378">Hydrolase</keyword>
<evidence type="ECO:0000259" key="2">
    <source>
        <dbReference type="Pfam" id="PF13338"/>
    </source>
</evidence>
<keyword evidence="3" id="KW-0255">Endonuclease</keyword>
<protein>
    <submittedName>
        <fullName evidence="3">Very-short-patch-repair endonuclease</fullName>
    </submittedName>
</protein>
<accession>A0AAJ1SU17</accession>
<dbReference type="EMBL" id="JAUSTB010000011">
    <property type="protein sequence ID" value="MDQ0147292.1"/>
    <property type="molecule type" value="Genomic_DNA"/>
</dbReference>
<dbReference type="RefSeq" id="WP_307361480.1">
    <property type="nucleotide sequence ID" value="NZ_JAUSTB010000011.1"/>
</dbReference>
<dbReference type="InterPro" id="IPR025159">
    <property type="entry name" value="AbiEi_N"/>
</dbReference>
<dbReference type="AlphaFoldDB" id="A0AAJ1SU17"/>
<dbReference type="Pfam" id="PF04480">
    <property type="entry name" value="DUF559"/>
    <property type="match status" value="1"/>
</dbReference>
<dbReference type="Proteomes" id="UP001239267">
    <property type="component" value="Unassembled WGS sequence"/>
</dbReference>
<feature type="domain" description="DUF559" evidence="1">
    <location>
        <begin position="203"/>
        <end position="267"/>
    </location>
</feature>
<proteinExistence type="predicted"/>
<keyword evidence="4" id="KW-1185">Reference proteome</keyword>
<evidence type="ECO:0000313" key="3">
    <source>
        <dbReference type="EMBL" id="MDQ0147292.1"/>
    </source>
</evidence>
<name>A0AAJ1SU17_9MICC</name>
<comment type="caution">
    <text evidence="3">The sequence shown here is derived from an EMBL/GenBank/DDBJ whole genome shotgun (WGS) entry which is preliminary data.</text>
</comment>
<evidence type="ECO:0000259" key="1">
    <source>
        <dbReference type="Pfam" id="PF04480"/>
    </source>
</evidence>
<gene>
    <name evidence="3" type="ORF">J2T23_003198</name>
</gene>
<reference evidence="3 4" key="1">
    <citation type="submission" date="2023-07" db="EMBL/GenBank/DDBJ databases">
        <title>Sorghum-associated microbial communities from plants grown in Nebraska, USA.</title>
        <authorList>
            <person name="Schachtman D."/>
        </authorList>
    </citation>
    <scope>NUCLEOTIDE SEQUENCE [LARGE SCALE GENOMIC DNA]</scope>
    <source>
        <strain evidence="3 4">DS1001</strain>
    </source>
</reference>
<dbReference type="Pfam" id="PF13338">
    <property type="entry name" value="AbiEi_4"/>
    <property type="match status" value="1"/>
</dbReference>
<dbReference type="GO" id="GO:0004519">
    <property type="term" value="F:endonuclease activity"/>
    <property type="evidence" value="ECO:0007669"/>
    <property type="project" value="UniProtKB-KW"/>
</dbReference>
<feature type="domain" description="AbiEi antitoxin N-terminal" evidence="2">
    <location>
        <begin position="2"/>
        <end position="49"/>
    </location>
</feature>
<dbReference type="InterPro" id="IPR007569">
    <property type="entry name" value="DUF559"/>
</dbReference>
<evidence type="ECO:0000313" key="4">
    <source>
        <dbReference type="Proteomes" id="UP001239267"/>
    </source>
</evidence>
<dbReference type="Gene3D" id="3.40.960.10">
    <property type="entry name" value="VSR Endonuclease"/>
    <property type="match status" value="1"/>
</dbReference>
<sequence length="273" mass="29848">MDLRRFLENAGSVARTQTILRAGFSDREIRNAAASGEVCRLRHGVLALPGAPSDLVAAVLGNGLLTCASGATRHGLWLLHQPDQVHLLCRHGGPQNTVVHRESLVPHRTAEPVASITDILIHGLRCLPEVEAAVMVESAVRQGVTTLPYLRQRLPGNRNGAARKVLDLVDGTADSAIEVVARLLFRAAGIYTQTQVDLPGIGFVDFLLEGFLIVEIDGRSHLEPRQVKKDRLRNNASILTGYAVLRYGYADVVYNPEKVVAEVWQVLRGRVIR</sequence>